<organism evidence="1 2">
    <name type="scientific">Dokdonia ponticola</name>
    <dbReference type="NCBI Taxonomy" id="2041041"/>
    <lineage>
        <taxon>Bacteria</taxon>
        <taxon>Pseudomonadati</taxon>
        <taxon>Bacteroidota</taxon>
        <taxon>Flavobacteriia</taxon>
        <taxon>Flavobacteriales</taxon>
        <taxon>Flavobacteriaceae</taxon>
        <taxon>Dokdonia</taxon>
    </lineage>
</organism>
<protein>
    <submittedName>
        <fullName evidence="1">Uncharacterized protein</fullName>
    </submittedName>
</protein>
<dbReference type="EMBL" id="JBHSFV010000002">
    <property type="protein sequence ID" value="MFC4633089.1"/>
    <property type="molecule type" value="Genomic_DNA"/>
</dbReference>
<evidence type="ECO:0000313" key="1">
    <source>
        <dbReference type="EMBL" id="MFC4633089.1"/>
    </source>
</evidence>
<accession>A0ABV9HSG4</accession>
<reference evidence="2" key="1">
    <citation type="journal article" date="2019" name="Int. J. Syst. Evol. Microbiol.">
        <title>The Global Catalogue of Microorganisms (GCM) 10K type strain sequencing project: providing services to taxonomists for standard genome sequencing and annotation.</title>
        <authorList>
            <consortium name="The Broad Institute Genomics Platform"/>
            <consortium name="The Broad Institute Genome Sequencing Center for Infectious Disease"/>
            <person name="Wu L."/>
            <person name="Ma J."/>
        </authorList>
    </citation>
    <scope>NUCLEOTIDE SEQUENCE [LARGE SCALE GENOMIC DNA]</scope>
    <source>
        <strain evidence="2">YJ-61-S</strain>
    </source>
</reference>
<name>A0ABV9HSG4_9FLAO</name>
<proteinExistence type="predicted"/>
<evidence type="ECO:0000313" key="2">
    <source>
        <dbReference type="Proteomes" id="UP001596043"/>
    </source>
</evidence>
<dbReference type="RefSeq" id="WP_379977276.1">
    <property type="nucleotide sequence ID" value="NZ_JBHSFV010000002.1"/>
</dbReference>
<comment type="caution">
    <text evidence="1">The sequence shown here is derived from an EMBL/GenBank/DDBJ whole genome shotgun (WGS) entry which is preliminary data.</text>
</comment>
<dbReference type="Proteomes" id="UP001596043">
    <property type="component" value="Unassembled WGS sequence"/>
</dbReference>
<keyword evidence="2" id="KW-1185">Reference proteome</keyword>
<sequence length="98" mass="10918">MNIQIEYTGTIGSGAVNLEISPEATVKEMLAAFHEAIQKDDFYTIQGGAPPNRRALKVPYEYFINSKRLKTLDTQMTDLGISLSDTITLHIDKGMRVD</sequence>
<gene>
    <name evidence="1" type="ORF">ACFO3O_04180</name>
</gene>